<name>A0A8S5TZL5_9CAUD</name>
<accession>A0A8S5TZL5</accession>
<evidence type="ECO:0000313" key="1">
    <source>
        <dbReference type="EMBL" id="DAF87649.1"/>
    </source>
</evidence>
<proteinExistence type="predicted"/>
<sequence>MSSDLYLSIRENYFTNIISSSPYKGKKNSG</sequence>
<reference evidence="1" key="1">
    <citation type="journal article" date="2021" name="Proc. Natl. Acad. Sci. U.S.A.">
        <title>A Catalog of Tens of Thousands of Viruses from Human Metagenomes Reveals Hidden Associations with Chronic Diseases.</title>
        <authorList>
            <person name="Tisza M.J."/>
            <person name="Buck C.B."/>
        </authorList>
    </citation>
    <scope>NUCLEOTIDE SEQUENCE</scope>
    <source>
        <strain evidence="1">Ctuvi3</strain>
    </source>
</reference>
<protein>
    <submittedName>
        <fullName evidence="1">Uncharacterized protein</fullName>
    </submittedName>
</protein>
<organism evidence="1">
    <name type="scientific">Siphoviridae sp. ctuvi3</name>
    <dbReference type="NCBI Taxonomy" id="2825718"/>
    <lineage>
        <taxon>Viruses</taxon>
        <taxon>Duplodnaviria</taxon>
        <taxon>Heunggongvirae</taxon>
        <taxon>Uroviricota</taxon>
        <taxon>Caudoviricetes</taxon>
    </lineage>
</organism>
<dbReference type="EMBL" id="BK015965">
    <property type="protein sequence ID" value="DAF87649.1"/>
    <property type="molecule type" value="Genomic_DNA"/>
</dbReference>